<evidence type="ECO:0000313" key="2">
    <source>
        <dbReference type="EMBL" id="MBB3210752.1"/>
    </source>
</evidence>
<dbReference type="PANTHER" id="PTHR43283:SF3">
    <property type="entry name" value="BETA-LACTAMASE FAMILY PROTEIN (AFU_ORTHOLOGUE AFUA_5G07500)"/>
    <property type="match status" value="1"/>
</dbReference>
<feature type="domain" description="Beta-lactamase-related" evidence="1">
    <location>
        <begin position="12"/>
        <end position="110"/>
    </location>
</feature>
<comment type="caution">
    <text evidence="2">The sequence shown here is derived from an EMBL/GenBank/DDBJ whole genome shotgun (WGS) entry which is preliminary data.</text>
</comment>
<name>A0A7W5E7I2_9BACT</name>
<dbReference type="InterPro" id="IPR001466">
    <property type="entry name" value="Beta-lactam-related"/>
</dbReference>
<dbReference type="Pfam" id="PF00144">
    <property type="entry name" value="Beta-lactamase"/>
    <property type="match status" value="1"/>
</dbReference>
<reference evidence="2 3" key="1">
    <citation type="submission" date="2020-08" db="EMBL/GenBank/DDBJ databases">
        <title>Genomic Encyclopedia of Type Strains, Phase III (KMG-III): the genomes of soil and plant-associated and newly described type strains.</title>
        <authorList>
            <person name="Whitman W."/>
        </authorList>
    </citation>
    <scope>NUCLEOTIDE SEQUENCE [LARGE SCALE GENOMIC DNA]</scope>
    <source>
        <strain evidence="2 3">CECT 8075</strain>
    </source>
</reference>
<keyword evidence="3" id="KW-1185">Reference proteome</keyword>
<sequence length="125" mass="14047">MYFLSSPYYEKAGRFPEAGGGLFSTSHDILQYGRMLANNGELNGRRYLSPESMNELRKKQTGQTDVNYSLGYHLRNGLFGHDGAYGTDLSVDPKSGMIAIFMTQCTSGAQWSARDRFLDIARRVF</sequence>
<dbReference type="PANTHER" id="PTHR43283">
    <property type="entry name" value="BETA-LACTAMASE-RELATED"/>
    <property type="match status" value="1"/>
</dbReference>
<dbReference type="EMBL" id="JACHXU010000067">
    <property type="protein sequence ID" value="MBB3210752.1"/>
    <property type="molecule type" value="Genomic_DNA"/>
</dbReference>
<dbReference type="Gene3D" id="3.40.710.10">
    <property type="entry name" value="DD-peptidase/beta-lactamase superfamily"/>
    <property type="match status" value="1"/>
</dbReference>
<dbReference type="InterPro" id="IPR012338">
    <property type="entry name" value="Beta-lactam/transpept-like"/>
</dbReference>
<evidence type="ECO:0000259" key="1">
    <source>
        <dbReference type="Pfam" id="PF00144"/>
    </source>
</evidence>
<dbReference type="InterPro" id="IPR050789">
    <property type="entry name" value="Diverse_Enzym_Activities"/>
</dbReference>
<dbReference type="SUPFAM" id="SSF56601">
    <property type="entry name" value="beta-lactamase/transpeptidase-like"/>
    <property type="match status" value="1"/>
</dbReference>
<gene>
    <name evidence="2" type="ORF">FHS27_006600</name>
</gene>
<accession>A0A7W5E7I2</accession>
<protein>
    <submittedName>
        <fullName evidence="2">CubicO group peptidase (Beta-lactamase class C family)</fullName>
    </submittedName>
</protein>
<proteinExistence type="predicted"/>
<dbReference type="AlphaFoldDB" id="A0A7W5E7I2"/>
<organism evidence="2 3">
    <name type="scientific">Aporhodopirellula rubra</name>
    <dbReference type="NCBI Taxonomy" id="980271"/>
    <lineage>
        <taxon>Bacteria</taxon>
        <taxon>Pseudomonadati</taxon>
        <taxon>Planctomycetota</taxon>
        <taxon>Planctomycetia</taxon>
        <taxon>Pirellulales</taxon>
        <taxon>Pirellulaceae</taxon>
        <taxon>Aporhodopirellula</taxon>
    </lineage>
</organism>
<evidence type="ECO:0000313" key="3">
    <source>
        <dbReference type="Proteomes" id="UP000536179"/>
    </source>
</evidence>
<dbReference type="Proteomes" id="UP000536179">
    <property type="component" value="Unassembled WGS sequence"/>
</dbReference>